<evidence type="ECO:0008006" key="3">
    <source>
        <dbReference type="Google" id="ProtNLM"/>
    </source>
</evidence>
<organism evidence="1 2">
    <name type="scientific">Colletotrichum kahawae</name>
    <name type="common">Coffee berry disease fungus</name>
    <dbReference type="NCBI Taxonomy" id="34407"/>
    <lineage>
        <taxon>Eukaryota</taxon>
        <taxon>Fungi</taxon>
        <taxon>Dikarya</taxon>
        <taxon>Ascomycota</taxon>
        <taxon>Pezizomycotina</taxon>
        <taxon>Sordariomycetes</taxon>
        <taxon>Hypocreomycetidae</taxon>
        <taxon>Glomerellales</taxon>
        <taxon>Glomerellaceae</taxon>
        <taxon>Colletotrichum</taxon>
        <taxon>Colletotrichum gloeosporioides species complex</taxon>
    </lineage>
</organism>
<dbReference type="EMBL" id="VYYT01000080">
    <property type="protein sequence ID" value="KAK2771404.1"/>
    <property type="molecule type" value="Genomic_DNA"/>
</dbReference>
<dbReference type="Proteomes" id="UP001281614">
    <property type="component" value="Unassembled WGS sequence"/>
</dbReference>
<comment type="caution">
    <text evidence="1">The sequence shown here is derived from an EMBL/GenBank/DDBJ whole genome shotgun (WGS) entry which is preliminary data.</text>
</comment>
<accession>A0AAD9YM38</accession>
<dbReference type="AlphaFoldDB" id="A0AAD9YM38"/>
<sequence length="264" mass="30388">MLLWYNTDCTYPTEAEFWEWKKLVMAKVLRRLQENLIANSGSNAFEAILAEYQREIDYALIEAASADAHTTEVMKYLLQVGANINLEANSQIVGQTWSNALSEEVPTLFKSKVDFLIDQGVHVHRVWSWERTCTPIEFLLTKLHRCFPFSNETTFVLRVLECADFLESRGCFRWPSVVCDEADDGEQNDWDTLAPGAAEPGMRELADIFADTDRRLLPLQTMLRERLLKFPRLERTWNASERTEPCLAITRLNALHGAWIASRP</sequence>
<proteinExistence type="predicted"/>
<gene>
    <name evidence="1" type="ORF">CKAH01_14326</name>
</gene>
<reference evidence="1" key="1">
    <citation type="submission" date="2023-02" db="EMBL/GenBank/DDBJ databases">
        <title>Colletotrichum kahawae CIFC_Que2 genome sequencing and assembly.</title>
        <authorList>
            <person name="Baroncelli R."/>
        </authorList>
    </citation>
    <scope>NUCLEOTIDE SEQUENCE</scope>
    <source>
        <strain evidence="1">CIFC_Que2</strain>
    </source>
</reference>
<name>A0AAD9YM38_COLKA</name>
<protein>
    <recommendedName>
        <fullName evidence="3">Ankyrin repeat protein</fullName>
    </recommendedName>
</protein>
<evidence type="ECO:0000313" key="1">
    <source>
        <dbReference type="EMBL" id="KAK2771404.1"/>
    </source>
</evidence>
<evidence type="ECO:0000313" key="2">
    <source>
        <dbReference type="Proteomes" id="UP001281614"/>
    </source>
</evidence>
<keyword evidence="2" id="KW-1185">Reference proteome</keyword>